<feature type="compositionally biased region" description="Basic and acidic residues" evidence="1">
    <location>
        <begin position="35"/>
        <end position="58"/>
    </location>
</feature>
<keyword evidence="4" id="KW-1185">Reference proteome</keyword>
<organism evidence="3 4">
    <name type="scientific">Favolaschia claudopus</name>
    <dbReference type="NCBI Taxonomy" id="2862362"/>
    <lineage>
        <taxon>Eukaryota</taxon>
        <taxon>Fungi</taxon>
        <taxon>Dikarya</taxon>
        <taxon>Basidiomycota</taxon>
        <taxon>Agaricomycotina</taxon>
        <taxon>Agaricomycetes</taxon>
        <taxon>Agaricomycetidae</taxon>
        <taxon>Agaricales</taxon>
        <taxon>Marasmiineae</taxon>
        <taxon>Mycenaceae</taxon>
        <taxon>Favolaschia</taxon>
    </lineage>
</organism>
<evidence type="ECO:0000256" key="1">
    <source>
        <dbReference type="SAM" id="MobiDB-lite"/>
    </source>
</evidence>
<protein>
    <submittedName>
        <fullName evidence="3">Uncharacterized protein</fullName>
    </submittedName>
</protein>
<gene>
    <name evidence="3" type="ORF">R3P38DRAFT_175860</name>
</gene>
<evidence type="ECO:0000313" key="3">
    <source>
        <dbReference type="EMBL" id="KAK7044732.1"/>
    </source>
</evidence>
<keyword evidence="2" id="KW-1133">Transmembrane helix</keyword>
<evidence type="ECO:0000256" key="2">
    <source>
        <dbReference type="SAM" id="Phobius"/>
    </source>
</evidence>
<feature type="region of interest" description="Disordered" evidence="1">
    <location>
        <begin position="34"/>
        <end position="58"/>
    </location>
</feature>
<name>A0AAW0D096_9AGAR</name>
<evidence type="ECO:0000313" key="4">
    <source>
        <dbReference type="Proteomes" id="UP001362999"/>
    </source>
</evidence>
<feature type="transmembrane region" description="Helical" evidence="2">
    <location>
        <begin position="12"/>
        <end position="31"/>
    </location>
</feature>
<comment type="caution">
    <text evidence="3">The sequence shown here is derived from an EMBL/GenBank/DDBJ whole genome shotgun (WGS) entry which is preliminary data.</text>
</comment>
<sequence>MNYHSPNKIFRSFAGLFVLFGSSFYIAKRIVNSRRTSELEDYRAQQPEPAREHTKDQA</sequence>
<reference evidence="3 4" key="1">
    <citation type="journal article" date="2024" name="J Genomics">
        <title>Draft genome sequencing and assembly of Favolaschia claudopus CIRM-BRFM 2984 isolated from oak limbs.</title>
        <authorList>
            <person name="Navarro D."/>
            <person name="Drula E."/>
            <person name="Chaduli D."/>
            <person name="Cazenave R."/>
            <person name="Ahrendt S."/>
            <person name="Wang J."/>
            <person name="Lipzen A."/>
            <person name="Daum C."/>
            <person name="Barry K."/>
            <person name="Grigoriev I.V."/>
            <person name="Favel A."/>
            <person name="Rosso M.N."/>
            <person name="Martin F."/>
        </authorList>
    </citation>
    <scope>NUCLEOTIDE SEQUENCE [LARGE SCALE GENOMIC DNA]</scope>
    <source>
        <strain evidence="3 4">CIRM-BRFM 2984</strain>
    </source>
</reference>
<dbReference type="EMBL" id="JAWWNJ010000011">
    <property type="protein sequence ID" value="KAK7044732.1"/>
    <property type="molecule type" value="Genomic_DNA"/>
</dbReference>
<dbReference type="AlphaFoldDB" id="A0AAW0D096"/>
<proteinExistence type="predicted"/>
<keyword evidence="2" id="KW-0472">Membrane</keyword>
<keyword evidence="2" id="KW-0812">Transmembrane</keyword>
<dbReference type="Proteomes" id="UP001362999">
    <property type="component" value="Unassembled WGS sequence"/>
</dbReference>
<accession>A0AAW0D096</accession>